<feature type="domain" description="Initiator Rep protein WH1" evidence="3">
    <location>
        <begin position="61"/>
        <end position="209"/>
    </location>
</feature>
<organism evidence="4 5">
    <name type="scientific">Moraxella catarrhalis</name>
    <name type="common">Branhamella catarrhalis</name>
    <dbReference type="NCBI Taxonomy" id="480"/>
    <lineage>
        <taxon>Bacteria</taxon>
        <taxon>Pseudomonadati</taxon>
        <taxon>Pseudomonadota</taxon>
        <taxon>Gammaproteobacteria</taxon>
        <taxon>Moraxellales</taxon>
        <taxon>Moraxellaceae</taxon>
        <taxon>Moraxella</taxon>
    </lineage>
</organism>
<gene>
    <name evidence="4" type="ORF">AO384_0875</name>
</gene>
<accession>A0A198UKA8</accession>
<proteinExistence type="inferred from homology"/>
<dbReference type="OrthoDB" id="9122127at2"/>
<feature type="coiled-coil region" evidence="2">
    <location>
        <begin position="398"/>
        <end position="430"/>
    </location>
</feature>
<dbReference type="GO" id="GO:0006270">
    <property type="term" value="P:DNA replication initiation"/>
    <property type="evidence" value="ECO:0007669"/>
    <property type="project" value="InterPro"/>
</dbReference>
<dbReference type="AlphaFoldDB" id="A0A198UKA8"/>
<dbReference type="GO" id="GO:0003887">
    <property type="term" value="F:DNA-directed DNA polymerase activity"/>
    <property type="evidence" value="ECO:0007669"/>
    <property type="project" value="InterPro"/>
</dbReference>
<evidence type="ECO:0000259" key="3">
    <source>
        <dbReference type="Pfam" id="PF01051"/>
    </source>
</evidence>
<dbReference type="Gene3D" id="1.10.10.10">
    <property type="entry name" value="Winged helix-like DNA-binding domain superfamily/Winged helix DNA-binding domain"/>
    <property type="match status" value="2"/>
</dbReference>
<keyword evidence="5" id="KW-1185">Reference proteome</keyword>
<evidence type="ECO:0000256" key="2">
    <source>
        <dbReference type="SAM" id="Coils"/>
    </source>
</evidence>
<dbReference type="Pfam" id="PF01051">
    <property type="entry name" value="Rep3_N"/>
    <property type="match status" value="1"/>
</dbReference>
<comment type="similarity">
    <text evidence="1">Belongs to the initiator RepB protein family.</text>
</comment>
<dbReference type="InterPro" id="IPR000525">
    <property type="entry name" value="Initiator_Rep_WH1"/>
</dbReference>
<name>A0A198UKA8_MORCA</name>
<dbReference type="EMBL" id="LXHC01000016">
    <property type="protein sequence ID" value="OAU96714.1"/>
    <property type="molecule type" value="Genomic_DNA"/>
</dbReference>
<dbReference type="Proteomes" id="UP000078228">
    <property type="component" value="Unassembled WGS sequence"/>
</dbReference>
<reference evidence="4 5" key="1">
    <citation type="journal article" date="2016" name="Genome Biol. Evol.">
        <title>Comparative Genomic Analyses of the Moraxella catarrhalis Serosensitive and Seroresistant Lineages Demonstrate Their Independent Evolution.</title>
        <authorList>
            <person name="Earl J.P."/>
            <person name="de Vries S.P."/>
            <person name="Ahmed A."/>
            <person name="Powell E."/>
            <person name="Schultz M.P."/>
            <person name="Hermans P.W."/>
            <person name="Hill D.J."/>
            <person name="Zhou Z."/>
            <person name="Constantinidou C.I."/>
            <person name="Hu F.Z."/>
            <person name="Bootsma H.J."/>
            <person name="Ehrlich G.D."/>
        </authorList>
    </citation>
    <scope>NUCLEOTIDE SEQUENCE [LARGE SCALE GENOMIC DNA]</scope>
    <source>
        <strain evidence="4 5">Z7542</strain>
    </source>
</reference>
<dbReference type="PATRIC" id="fig|480.237.peg.1397"/>
<dbReference type="SUPFAM" id="SSF46785">
    <property type="entry name" value="Winged helix' DNA-binding domain"/>
    <property type="match status" value="2"/>
</dbReference>
<sequence length="499" mass="57398">MGKIDAKTQNLMGIFANIIEQIPHDQLNELMQASLHEVASDKKAIHPSKNQWGQVYKDDYVVMQNRMLHAISHLTLNERRLVLMLATVVRGAVEINPTQKTFTITAEDFGAMFALNRKKQYEVLESVSKSLHGKVFYFWDFDTNAKESKVNKKGKRVNEVGISWIGKATYRHGEGKVELLLIDDVIEMLCIFDQHNAFTKHKKEWISKLGAYGIILLQQIIVADRIDNVYKDTDGKIVDPYMRTVSYTIDFLRAKFDCVERYPTFGDFKRYVVDKAIADIHEHTPYQVNYNKITEGRKVTGIEFIFKNTEILPPKKIAENKDDWLNFKMTEKQLAMFGDKIASATGDSVETVAERLADVCRQGRYLDKLKELGFKPSAWYGDDEVEMMQVAHRQRQTMRQYELIKQQEQAEAEEAAKAKAERDKQKQLMEMGWFDVVMRFEALDESGQKTVMQNYIDQLDAVKAKTAKSKLALANKLGIAVTATVIDEHEVFIDVIKKL</sequence>
<comment type="caution">
    <text evidence="4">The sequence shown here is derived from an EMBL/GenBank/DDBJ whole genome shotgun (WGS) entry which is preliminary data.</text>
</comment>
<dbReference type="InterPro" id="IPR036390">
    <property type="entry name" value="WH_DNA-bd_sf"/>
</dbReference>
<protein>
    <submittedName>
        <fullName evidence="4">Replication protein</fullName>
    </submittedName>
</protein>
<evidence type="ECO:0000256" key="1">
    <source>
        <dbReference type="ARBA" id="ARBA00038283"/>
    </source>
</evidence>
<dbReference type="Pfam" id="PF21205">
    <property type="entry name" value="Rep3_C"/>
    <property type="match status" value="1"/>
</dbReference>
<evidence type="ECO:0000313" key="4">
    <source>
        <dbReference type="EMBL" id="OAU96714.1"/>
    </source>
</evidence>
<dbReference type="InterPro" id="IPR036388">
    <property type="entry name" value="WH-like_DNA-bd_sf"/>
</dbReference>
<evidence type="ECO:0000313" key="5">
    <source>
        <dbReference type="Proteomes" id="UP000078228"/>
    </source>
</evidence>
<keyword evidence="2" id="KW-0175">Coiled coil</keyword>
<dbReference type="RefSeq" id="WP_064609647.1">
    <property type="nucleotide sequence ID" value="NZ_LXHB01000002.1"/>
</dbReference>